<dbReference type="InterPro" id="IPR000595">
    <property type="entry name" value="cNMP-bd_dom"/>
</dbReference>
<dbReference type="PROSITE" id="PS00888">
    <property type="entry name" value="CNMP_BINDING_1"/>
    <property type="match status" value="1"/>
</dbReference>
<dbReference type="EMBL" id="JAEFCI010007544">
    <property type="protein sequence ID" value="KAG5458998.1"/>
    <property type="molecule type" value="Genomic_DNA"/>
</dbReference>
<evidence type="ECO:0000256" key="7">
    <source>
        <dbReference type="ARBA" id="ARBA00023149"/>
    </source>
</evidence>
<feature type="compositionally biased region" description="Basic residues" evidence="10">
    <location>
        <begin position="1"/>
        <end position="10"/>
    </location>
</feature>
<dbReference type="InterPro" id="IPR012198">
    <property type="entry name" value="cAMP_dep_PK_reg_su"/>
</dbReference>
<dbReference type="CDD" id="cd00038">
    <property type="entry name" value="CAP_ED"/>
    <property type="match status" value="1"/>
</dbReference>
<feature type="compositionally biased region" description="Basic and acidic residues" evidence="10">
    <location>
        <begin position="15"/>
        <end position="25"/>
    </location>
</feature>
<evidence type="ECO:0000256" key="8">
    <source>
        <dbReference type="PIRNR" id="PIRNR000548"/>
    </source>
</evidence>
<evidence type="ECO:0000256" key="3">
    <source>
        <dbReference type="ARBA" id="ARBA00022553"/>
    </source>
</evidence>
<dbReference type="InterPro" id="IPR014710">
    <property type="entry name" value="RmlC-like_jellyroll"/>
</dbReference>
<feature type="binding site" evidence="9">
    <location>
        <position position="393"/>
    </location>
    <ligand>
        <name>3',5'-cyclic AMP</name>
        <dbReference type="ChEBI" id="CHEBI:58165"/>
        <label>2</label>
    </ligand>
</feature>
<dbReference type="Pfam" id="PF00027">
    <property type="entry name" value="cNMP_binding"/>
    <property type="match status" value="1"/>
</dbReference>
<dbReference type="GO" id="GO:0005952">
    <property type="term" value="C:cAMP-dependent protein kinase complex"/>
    <property type="evidence" value="ECO:0007669"/>
    <property type="project" value="InterPro"/>
</dbReference>
<dbReference type="AlphaFoldDB" id="A0A8H7ZSX0"/>
<dbReference type="SMART" id="SM00100">
    <property type="entry name" value="cNMP"/>
    <property type="match status" value="1"/>
</dbReference>
<dbReference type="GO" id="GO:0004862">
    <property type="term" value="F:cAMP-dependent protein kinase inhibitor activity"/>
    <property type="evidence" value="ECO:0007669"/>
    <property type="project" value="TreeGrafter"/>
</dbReference>
<feature type="compositionally biased region" description="Basic residues" evidence="10">
    <location>
        <begin position="219"/>
        <end position="234"/>
    </location>
</feature>
<protein>
    <recommendedName>
        <fullName evidence="2 8">cAMP-dependent protein kinase regulatory subunit</fullName>
    </recommendedName>
</protein>
<evidence type="ECO:0000256" key="6">
    <source>
        <dbReference type="ARBA" id="ARBA00022741"/>
    </source>
</evidence>
<comment type="similarity">
    <text evidence="1 8">Belongs to the cAMP-dependent kinase regulatory chain family.</text>
</comment>
<feature type="compositionally biased region" description="Basic and acidic residues" evidence="10">
    <location>
        <begin position="235"/>
        <end position="255"/>
    </location>
</feature>
<dbReference type="PANTHER" id="PTHR11635">
    <property type="entry name" value="CAMP-DEPENDENT PROTEIN KINASE REGULATORY CHAIN"/>
    <property type="match status" value="1"/>
</dbReference>
<evidence type="ECO:0000256" key="2">
    <source>
        <dbReference type="ARBA" id="ARBA00020355"/>
    </source>
</evidence>
<feature type="region of interest" description="Disordered" evidence="10">
    <location>
        <begin position="1"/>
        <end position="76"/>
    </location>
</feature>
<dbReference type="Gene3D" id="2.60.120.10">
    <property type="entry name" value="Jelly Rolls"/>
    <property type="match status" value="2"/>
</dbReference>
<dbReference type="PRINTS" id="PR00103">
    <property type="entry name" value="CAMPKINASE"/>
</dbReference>
<keyword evidence="3" id="KW-0597">Phosphoprotein</keyword>
<evidence type="ECO:0000259" key="11">
    <source>
        <dbReference type="PROSITE" id="PS50042"/>
    </source>
</evidence>
<evidence type="ECO:0000313" key="13">
    <source>
        <dbReference type="Proteomes" id="UP000673691"/>
    </source>
</evidence>
<dbReference type="OrthoDB" id="417078at2759"/>
<feature type="binding site" evidence="9">
    <location>
        <position position="270"/>
    </location>
    <ligand>
        <name>3',5'-cyclic AMP</name>
        <dbReference type="ChEBI" id="CHEBI:58165"/>
        <label>1</label>
    </ligand>
</feature>
<proteinExistence type="inferred from homology"/>
<organism evidence="12 13">
    <name type="scientific">Olpidium bornovanus</name>
    <dbReference type="NCBI Taxonomy" id="278681"/>
    <lineage>
        <taxon>Eukaryota</taxon>
        <taxon>Fungi</taxon>
        <taxon>Fungi incertae sedis</taxon>
        <taxon>Olpidiomycota</taxon>
        <taxon>Olpidiomycotina</taxon>
        <taxon>Olpidiomycetes</taxon>
        <taxon>Olpidiales</taxon>
        <taxon>Olpidiaceae</taxon>
        <taxon>Olpidium</taxon>
    </lineage>
</organism>
<dbReference type="GO" id="GO:0030552">
    <property type="term" value="F:cAMP binding"/>
    <property type="evidence" value="ECO:0007669"/>
    <property type="project" value="UniProtKB-KW"/>
</dbReference>
<dbReference type="FunFam" id="2.60.120.10:FF:000006">
    <property type="entry name" value="cAMP-dependent protein kinase type I-alpha regulatory subunit"/>
    <property type="match status" value="1"/>
</dbReference>
<evidence type="ECO:0000256" key="9">
    <source>
        <dbReference type="PIRSR" id="PIRSR000548-1"/>
    </source>
</evidence>
<keyword evidence="13" id="KW-1185">Reference proteome</keyword>
<keyword evidence="5" id="KW-0677">Repeat</keyword>
<sequence>MGEHGAKKRSCATENLERGGGEKGSHPNFPAHAHFQSSRVGEAHGNAEADESAAALARERSPSLAPEDDSAAYGEENDVVSADAFTGKLSDRFRRVNDITVSYNKNRRGSVSAESIRPSEDAPDRVVIPKDNATKMRIATATGHNLLFRNLDPEQRHDIVRFGRRKPRRPAKPGPLFEKLNGSRLPAVHWLSSFPFLAGINDDDDDTPTRWTPCSSGGRGHHQAGRRRRQLLRHRPGEFRRVREEGQRGKESHHDHAGRKFRRAGADTPRAATVIAAEDGVLWAVDRATFRHSLTNHSFRKRKMYEDFLASVPLLSSLERAEFSKIADALEPVEYEDGDVIIEQGAPGDYFYVIESGECKVTKTDEHGTEREFPSLGPGSYFGELALINDKPRAATVSAKGPVKVVALSRDAFVRLLGPVMDPMKRKTADYTNLMTRTDTESNHE</sequence>
<dbReference type="SUPFAM" id="SSF51206">
    <property type="entry name" value="cAMP-binding domain-like"/>
    <property type="match status" value="1"/>
</dbReference>
<keyword evidence="7 8" id="KW-0114">cAMP</keyword>
<feature type="compositionally biased region" description="Acidic residues" evidence="10">
    <location>
        <begin position="66"/>
        <end position="76"/>
    </location>
</feature>
<reference evidence="12 13" key="1">
    <citation type="journal article" name="Sci. Rep.">
        <title>Genome-scale phylogenetic analyses confirm Olpidium as the closest living zoosporic fungus to the non-flagellated, terrestrial fungi.</title>
        <authorList>
            <person name="Chang Y."/>
            <person name="Rochon D."/>
            <person name="Sekimoto S."/>
            <person name="Wang Y."/>
            <person name="Chovatia M."/>
            <person name="Sandor L."/>
            <person name="Salamov A."/>
            <person name="Grigoriev I.V."/>
            <person name="Stajich J.E."/>
            <person name="Spatafora J.W."/>
        </authorList>
    </citation>
    <scope>NUCLEOTIDE SEQUENCE [LARGE SCALE GENOMIC DNA]</scope>
    <source>
        <strain evidence="12">S191</strain>
    </source>
</reference>
<feature type="binding site" evidence="9">
    <location>
        <position position="384"/>
    </location>
    <ligand>
        <name>3',5'-cyclic AMP</name>
        <dbReference type="ChEBI" id="CHEBI:58165"/>
        <label>2</label>
    </ligand>
</feature>
<gene>
    <name evidence="12" type="ORF">BJ554DRAFT_677</name>
</gene>
<dbReference type="PANTHER" id="PTHR11635:SF152">
    <property type="entry name" value="CAMP-DEPENDENT PROTEIN KINASE TYPE I REGULATORY SUBUNIT-RELATED"/>
    <property type="match status" value="1"/>
</dbReference>
<keyword evidence="4 8" id="KW-0116">cAMP-binding</keyword>
<accession>A0A8H7ZSX0</accession>
<dbReference type="GO" id="GO:0005829">
    <property type="term" value="C:cytosol"/>
    <property type="evidence" value="ECO:0007669"/>
    <property type="project" value="TreeGrafter"/>
</dbReference>
<dbReference type="Proteomes" id="UP000673691">
    <property type="component" value="Unassembled WGS sequence"/>
</dbReference>
<comment type="caution">
    <text evidence="12">The sequence shown here is derived from an EMBL/GenBank/DDBJ whole genome shotgun (WGS) entry which is preliminary data.</text>
</comment>
<evidence type="ECO:0000256" key="4">
    <source>
        <dbReference type="ARBA" id="ARBA00022566"/>
    </source>
</evidence>
<dbReference type="InterPro" id="IPR018488">
    <property type="entry name" value="cNMP-bd_CS"/>
</dbReference>
<dbReference type="InterPro" id="IPR018490">
    <property type="entry name" value="cNMP-bd_dom_sf"/>
</dbReference>
<comment type="subunit">
    <text evidence="8">Tetramer, composed of 2 regulatory (R) and 2 catalytic (C) subunits. In the presence of cAMP it dissociates into 2 active monomeric C subunits and an R dimer.</text>
</comment>
<feature type="domain" description="Cyclic nucleotide-binding" evidence="11">
    <location>
        <begin position="314"/>
        <end position="434"/>
    </location>
</feature>
<name>A0A8H7ZSX0_9FUNG</name>
<evidence type="ECO:0000256" key="1">
    <source>
        <dbReference type="ARBA" id="ARBA00005753"/>
    </source>
</evidence>
<dbReference type="PROSITE" id="PS00889">
    <property type="entry name" value="CNMP_BINDING_2"/>
    <property type="match status" value="1"/>
</dbReference>
<evidence type="ECO:0000313" key="12">
    <source>
        <dbReference type="EMBL" id="KAG5458998.1"/>
    </source>
</evidence>
<dbReference type="InterPro" id="IPR050503">
    <property type="entry name" value="cAMP-dep_PK_reg_su-like"/>
</dbReference>
<dbReference type="PIRSF" id="PIRSF000548">
    <property type="entry name" value="PK_regulatory"/>
    <property type="match status" value="1"/>
</dbReference>
<evidence type="ECO:0000256" key="10">
    <source>
        <dbReference type="SAM" id="MobiDB-lite"/>
    </source>
</evidence>
<dbReference type="GO" id="GO:0034236">
    <property type="term" value="F:protein kinase A catalytic subunit binding"/>
    <property type="evidence" value="ECO:0007669"/>
    <property type="project" value="TreeGrafter"/>
</dbReference>
<dbReference type="PROSITE" id="PS50042">
    <property type="entry name" value="CNMP_BINDING_3"/>
    <property type="match status" value="2"/>
</dbReference>
<keyword evidence="6 8" id="KW-0547">Nucleotide-binding</keyword>
<feature type="domain" description="Cyclic nucleotide-binding" evidence="11">
    <location>
        <begin position="267"/>
        <end position="311"/>
    </location>
</feature>
<feature type="region of interest" description="Disordered" evidence="10">
    <location>
        <begin position="211"/>
        <end position="265"/>
    </location>
</feature>
<evidence type="ECO:0000256" key="5">
    <source>
        <dbReference type="ARBA" id="ARBA00022737"/>
    </source>
</evidence>